<dbReference type="EMBL" id="CP031320">
    <property type="protein sequence ID" value="AXK31916.1"/>
    <property type="molecule type" value="Genomic_DNA"/>
</dbReference>
<dbReference type="Proteomes" id="UP000254425">
    <property type="component" value="Chromosome"/>
</dbReference>
<dbReference type="PROSITE" id="PS00455">
    <property type="entry name" value="AMP_BINDING"/>
    <property type="match status" value="1"/>
</dbReference>
<dbReference type="InterPro" id="IPR020845">
    <property type="entry name" value="AMP-binding_CS"/>
</dbReference>
<evidence type="ECO:0000313" key="5">
    <source>
        <dbReference type="EMBL" id="AXK31916.1"/>
    </source>
</evidence>
<keyword evidence="6" id="KW-1185">Reference proteome</keyword>
<dbReference type="KEGG" id="sarm:DVA86_03915"/>
<dbReference type="GO" id="GO:0006631">
    <property type="term" value="P:fatty acid metabolic process"/>
    <property type="evidence" value="ECO:0007669"/>
    <property type="project" value="TreeGrafter"/>
</dbReference>
<evidence type="ECO:0000259" key="3">
    <source>
        <dbReference type="Pfam" id="PF00501"/>
    </source>
</evidence>
<dbReference type="InterPro" id="IPR045851">
    <property type="entry name" value="AMP-bd_C_sf"/>
</dbReference>
<dbReference type="InterPro" id="IPR000873">
    <property type="entry name" value="AMP-dep_synth/lig_dom"/>
</dbReference>
<dbReference type="GO" id="GO:0031956">
    <property type="term" value="F:medium-chain fatty acid-CoA ligase activity"/>
    <property type="evidence" value="ECO:0007669"/>
    <property type="project" value="TreeGrafter"/>
</dbReference>
<evidence type="ECO:0000256" key="1">
    <source>
        <dbReference type="ARBA" id="ARBA00006432"/>
    </source>
</evidence>
<dbReference type="Pfam" id="PF13193">
    <property type="entry name" value="AMP-binding_C"/>
    <property type="match status" value="1"/>
</dbReference>
<gene>
    <name evidence="5" type="ORF">DVA86_03915</name>
</gene>
<protein>
    <submittedName>
        <fullName evidence="5">Long-chain fatty acid--CoA ligase</fullName>
    </submittedName>
</protein>
<dbReference type="PANTHER" id="PTHR43201">
    <property type="entry name" value="ACYL-COA SYNTHETASE"/>
    <property type="match status" value="1"/>
</dbReference>
<feature type="domain" description="AMP-dependent synthetase/ligase" evidence="3">
    <location>
        <begin position="103"/>
        <end position="471"/>
    </location>
</feature>
<dbReference type="SUPFAM" id="SSF56801">
    <property type="entry name" value="Acetyl-CoA synthetase-like"/>
    <property type="match status" value="1"/>
</dbReference>
<dbReference type="Gene3D" id="3.40.50.12780">
    <property type="entry name" value="N-terminal domain of ligase-like"/>
    <property type="match status" value="1"/>
</dbReference>
<proteinExistence type="inferred from homology"/>
<reference evidence="5 6" key="1">
    <citation type="submission" date="2018-07" db="EMBL/GenBank/DDBJ databases">
        <title>Draft genome of the type strain Streptomyces armeniacus ATCC 15676.</title>
        <authorList>
            <person name="Labana P."/>
            <person name="Gosse J.T."/>
            <person name="Boddy C.N."/>
        </authorList>
    </citation>
    <scope>NUCLEOTIDE SEQUENCE [LARGE SCALE GENOMIC DNA]</scope>
    <source>
        <strain evidence="5 6">ATCC 15676</strain>
    </source>
</reference>
<accession>A0A345XJV0</accession>
<evidence type="ECO:0000256" key="2">
    <source>
        <dbReference type="ARBA" id="ARBA00022598"/>
    </source>
</evidence>
<dbReference type="InterPro" id="IPR042099">
    <property type="entry name" value="ANL_N_sf"/>
</dbReference>
<organism evidence="5 6">
    <name type="scientific">Streptomyces armeniacus</name>
    <dbReference type="NCBI Taxonomy" id="83291"/>
    <lineage>
        <taxon>Bacteria</taxon>
        <taxon>Bacillati</taxon>
        <taxon>Actinomycetota</taxon>
        <taxon>Actinomycetes</taxon>
        <taxon>Kitasatosporales</taxon>
        <taxon>Streptomycetaceae</taxon>
        <taxon>Streptomyces</taxon>
    </lineage>
</organism>
<dbReference type="Pfam" id="PF00501">
    <property type="entry name" value="AMP-binding"/>
    <property type="match status" value="1"/>
</dbReference>
<sequence length="621" mass="68500">MSRGMTALSVELSLSCQLRYHRAVLRRSARHLGDSGRSRPNSFTATTATLRRPLGSAARIRAQVREAAVRMWETLVRPEPDRAAEFRAGGWWRNSTFLDDLADAVRERGDHPAVIAYEGRECVRTLTYAELDRLVTRFAAALVELGVGPGDDVAAYLPNRWQLTPLYLACHRVGAVVTPVIPILDVRELGYVLRTAGAKVCVTVDRIGDTDYGARLAEAAPDTLAHRLVIGDAAASGAIDFDEFFVDTPWEERHTVDPEAALGPDDPALLLYTSGTTGRMKGVVHSQNTLYASVLAVSEPHRLTAEDVISIPNFHTHMAGLAYACYMPLLLHATDVVQDANQDMELLLDIIATHRVTWAYASPAYLVDMLEVQRKEPRDTSSVGQIVSGSAPIQPRLITEMREVFDLPVRALWGMTENGAVTVTRADDPEGWAGQSDGRAEPSMEIRIDREPGAEEGRLLVRGASQCLGYLGQRDVYEACLDEDGWFDTSDLARDDGRGGIRITGRTADQITRASGMKVSTLYVESVLTRHPGVREVALVGYPDPRVPSAELVCAVVVAEGEPPTLEELRRHLAEEKMAEVLWPDRLQFMWQLPKNSLGKVLRQPLRERLETEYAEGAPHT</sequence>
<name>A0A345XJV0_9ACTN</name>
<dbReference type="InterPro" id="IPR025110">
    <property type="entry name" value="AMP-bd_C"/>
</dbReference>
<evidence type="ECO:0000313" key="6">
    <source>
        <dbReference type="Proteomes" id="UP000254425"/>
    </source>
</evidence>
<feature type="domain" description="AMP-binding enzyme C-terminal" evidence="4">
    <location>
        <begin position="524"/>
        <end position="600"/>
    </location>
</feature>
<comment type="similarity">
    <text evidence="1">Belongs to the ATP-dependent AMP-binding enzyme family.</text>
</comment>
<dbReference type="PANTHER" id="PTHR43201:SF5">
    <property type="entry name" value="MEDIUM-CHAIN ACYL-COA LIGASE ACSF2, MITOCHONDRIAL"/>
    <property type="match status" value="1"/>
</dbReference>
<evidence type="ECO:0000259" key="4">
    <source>
        <dbReference type="Pfam" id="PF13193"/>
    </source>
</evidence>
<keyword evidence="2 5" id="KW-0436">Ligase</keyword>
<dbReference type="Gene3D" id="3.30.300.30">
    <property type="match status" value="1"/>
</dbReference>
<dbReference type="AlphaFoldDB" id="A0A345XJV0"/>